<dbReference type="SUPFAM" id="SSF53335">
    <property type="entry name" value="S-adenosyl-L-methionine-dependent methyltransferases"/>
    <property type="match status" value="1"/>
</dbReference>
<dbReference type="PANTHER" id="PTHR43712:SF5">
    <property type="entry name" value="O-METHYLTRANSFERASE ASQN-RELATED"/>
    <property type="match status" value="1"/>
</dbReference>
<gene>
    <name evidence="5" type="ORF">B0T10DRAFT_572802</name>
</gene>
<evidence type="ECO:0000256" key="2">
    <source>
        <dbReference type="ARBA" id="ARBA00022679"/>
    </source>
</evidence>
<dbReference type="EMBL" id="JAGPYM010000011">
    <property type="protein sequence ID" value="KAH6889403.1"/>
    <property type="molecule type" value="Genomic_DNA"/>
</dbReference>
<protein>
    <submittedName>
        <fullName evidence="5">O-methyltransferase</fullName>
    </submittedName>
</protein>
<sequence length="402" mass="44794">MSSSEPTLNSLAASICEAAKSITAYLEENGHSAPSFGEGGLENYPRDPKATSDLHHLALGPAEFSFLQPFFWNHDAMTLDILNQFNYFGAVPIGGFATYRDIADKTTLPESLVRRVLRHAMTMRLFEEKPPGAGKVPQSIQKFSAGKDKASEEIMQSGFSISDFDHIGRPSSLWEFLDRTPEGKPEEYQVKRYSEAMEVVAANSVFKTEEILATFDWQSLGEATVVDVGGSAGHDAVILAKKYPALKLVVQDLPQNEAKFQGSLPPDLVSRISFQAHDFFTPQPLEADVYFLKMILHDWPNKDAISIVRNLTHNLKPGGRILLCENLVPPAFDEQGNPLLPLTARRMHSVLDLQMLTQFNSLERSEKEWDTLIKEADERCEIRAVYTVPGALQSILEVIVKE</sequence>
<evidence type="ECO:0000256" key="3">
    <source>
        <dbReference type="ARBA" id="ARBA00022691"/>
    </source>
</evidence>
<dbReference type="OrthoDB" id="1606438at2759"/>
<dbReference type="InterPro" id="IPR016461">
    <property type="entry name" value="COMT-like"/>
</dbReference>
<proteinExistence type="predicted"/>
<dbReference type="GO" id="GO:0008171">
    <property type="term" value="F:O-methyltransferase activity"/>
    <property type="evidence" value="ECO:0007669"/>
    <property type="project" value="InterPro"/>
</dbReference>
<organism evidence="5 6">
    <name type="scientific">Thelonectria olida</name>
    <dbReference type="NCBI Taxonomy" id="1576542"/>
    <lineage>
        <taxon>Eukaryota</taxon>
        <taxon>Fungi</taxon>
        <taxon>Dikarya</taxon>
        <taxon>Ascomycota</taxon>
        <taxon>Pezizomycotina</taxon>
        <taxon>Sordariomycetes</taxon>
        <taxon>Hypocreomycetidae</taxon>
        <taxon>Hypocreales</taxon>
        <taxon>Nectriaceae</taxon>
        <taxon>Thelonectria</taxon>
    </lineage>
</organism>
<dbReference type="Pfam" id="PF00891">
    <property type="entry name" value="Methyltransf_2"/>
    <property type="match status" value="1"/>
</dbReference>
<dbReference type="InterPro" id="IPR001077">
    <property type="entry name" value="COMT_C"/>
</dbReference>
<dbReference type="PANTHER" id="PTHR43712">
    <property type="entry name" value="PUTATIVE (AFU_ORTHOLOGUE AFUA_4G14580)-RELATED"/>
    <property type="match status" value="1"/>
</dbReference>
<name>A0A9P9AP94_9HYPO</name>
<keyword evidence="6" id="KW-1185">Reference proteome</keyword>
<dbReference type="InterPro" id="IPR036390">
    <property type="entry name" value="WH_DNA-bd_sf"/>
</dbReference>
<evidence type="ECO:0000256" key="1">
    <source>
        <dbReference type="ARBA" id="ARBA00022603"/>
    </source>
</evidence>
<feature type="domain" description="O-methyltransferase C-terminal" evidence="4">
    <location>
        <begin position="197"/>
        <end position="376"/>
    </location>
</feature>
<keyword evidence="2" id="KW-0808">Transferase</keyword>
<reference evidence="5 6" key="1">
    <citation type="journal article" date="2021" name="Nat. Commun.">
        <title>Genetic determinants of endophytism in the Arabidopsis root mycobiome.</title>
        <authorList>
            <person name="Mesny F."/>
            <person name="Miyauchi S."/>
            <person name="Thiergart T."/>
            <person name="Pickel B."/>
            <person name="Atanasova L."/>
            <person name="Karlsson M."/>
            <person name="Huettel B."/>
            <person name="Barry K.W."/>
            <person name="Haridas S."/>
            <person name="Chen C."/>
            <person name="Bauer D."/>
            <person name="Andreopoulos W."/>
            <person name="Pangilinan J."/>
            <person name="LaButti K."/>
            <person name="Riley R."/>
            <person name="Lipzen A."/>
            <person name="Clum A."/>
            <person name="Drula E."/>
            <person name="Henrissat B."/>
            <person name="Kohler A."/>
            <person name="Grigoriev I.V."/>
            <person name="Martin F.M."/>
            <person name="Hacquard S."/>
        </authorList>
    </citation>
    <scope>NUCLEOTIDE SEQUENCE [LARGE SCALE GENOMIC DNA]</scope>
    <source>
        <strain evidence="5 6">MPI-CAGE-CH-0241</strain>
    </source>
</reference>
<dbReference type="AlphaFoldDB" id="A0A9P9AP94"/>
<dbReference type="InterPro" id="IPR029063">
    <property type="entry name" value="SAM-dependent_MTases_sf"/>
</dbReference>
<keyword evidence="3" id="KW-0949">S-adenosyl-L-methionine</keyword>
<accession>A0A9P9AP94</accession>
<evidence type="ECO:0000259" key="4">
    <source>
        <dbReference type="Pfam" id="PF00891"/>
    </source>
</evidence>
<dbReference type="PROSITE" id="PS51683">
    <property type="entry name" value="SAM_OMT_II"/>
    <property type="match status" value="1"/>
</dbReference>
<comment type="caution">
    <text evidence="5">The sequence shown here is derived from an EMBL/GenBank/DDBJ whole genome shotgun (WGS) entry which is preliminary data.</text>
</comment>
<evidence type="ECO:0000313" key="6">
    <source>
        <dbReference type="Proteomes" id="UP000777438"/>
    </source>
</evidence>
<keyword evidence="1" id="KW-0489">Methyltransferase</keyword>
<dbReference type="GO" id="GO:0032259">
    <property type="term" value="P:methylation"/>
    <property type="evidence" value="ECO:0007669"/>
    <property type="project" value="UniProtKB-KW"/>
</dbReference>
<dbReference type="Gene3D" id="3.40.50.150">
    <property type="entry name" value="Vaccinia Virus protein VP39"/>
    <property type="match status" value="1"/>
</dbReference>
<dbReference type="Proteomes" id="UP000777438">
    <property type="component" value="Unassembled WGS sequence"/>
</dbReference>
<dbReference type="SUPFAM" id="SSF46785">
    <property type="entry name" value="Winged helix' DNA-binding domain"/>
    <property type="match status" value="1"/>
</dbReference>
<evidence type="ECO:0000313" key="5">
    <source>
        <dbReference type="EMBL" id="KAH6889403.1"/>
    </source>
</evidence>